<feature type="transmembrane region" description="Helical" evidence="1">
    <location>
        <begin position="110"/>
        <end position="131"/>
    </location>
</feature>
<dbReference type="Proteomes" id="UP000553981">
    <property type="component" value="Unassembled WGS sequence"/>
</dbReference>
<dbReference type="GeneID" id="55565543"/>
<keyword evidence="1" id="KW-0812">Transmembrane</keyword>
<keyword evidence="1" id="KW-0472">Membrane</keyword>
<keyword evidence="1" id="KW-1133">Transmembrane helix</keyword>
<dbReference type="EMBL" id="UASJ01000001">
    <property type="protein sequence ID" value="SQB64809.1"/>
    <property type="molecule type" value="Genomic_DNA"/>
</dbReference>
<dbReference type="InterPro" id="IPR025531">
    <property type="entry name" value="DUF4418"/>
</dbReference>
<evidence type="ECO:0000313" key="5">
    <source>
        <dbReference type="Proteomes" id="UP000553981"/>
    </source>
</evidence>
<protein>
    <submittedName>
        <fullName evidence="2">DUF4418 family protein</fullName>
    </submittedName>
</protein>
<gene>
    <name evidence="2" type="ORF">HHJ67_06715</name>
    <name evidence="3" type="ORF">NCTC11820_01163</name>
</gene>
<evidence type="ECO:0000313" key="2">
    <source>
        <dbReference type="EMBL" id="NMW87445.1"/>
    </source>
</evidence>
<organism evidence="3 4">
    <name type="scientific">Mobiluncus curtisii</name>
    <dbReference type="NCBI Taxonomy" id="2051"/>
    <lineage>
        <taxon>Bacteria</taxon>
        <taxon>Bacillati</taxon>
        <taxon>Actinomycetota</taxon>
        <taxon>Actinomycetes</taxon>
        <taxon>Actinomycetales</taxon>
        <taxon>Actinomycetaceae</taxon>
        <taxon>Mobiluncus</taxon>
    </lineage>
</organism>
<accession>A0A2X3APC2</accession>
<dbReference type="EMBL" id="JABCUI010000003">
    <property type="protein sequence ID" value="NMW87445.1"/>
    <property type="molecule type" value="Genomic_DNA"/>
</dbReference>
<reference evidence="2 5" key="2">
    <citation type="submission" date="2020-04" db="EMBL/GenBank/DDBJ databases">
        <title>Antimicrobial susceptibility and clonality of vaginal-derived multi-drug resistant Mobiluncus isolates in China.</title>
        <authorList>
            <person name="Zhang X."/>
        </authorList>
    </citation>
    <scope>NUCLEOTIDE SEQUENCE [LARGE SCALE GENOMIC DNA]</scope>
    <source>
        <strain evidence="2 5">19</strain>
    </source>
</reference>
<evidence type="ECO:0000313" key="3">
    <source>
        <dbReference type="EMBL" id="SQB64809.1"/>
    </source>
</evidence>
<reference evidence="3 4" key="1">
    <citation type="submission" date="2018-06" db="EMBL/GenBank/DDBJ databases">
        <authorList>
            <consortium name="Pathogen Informatics"/>
            <person name="Doyle S."/>
        </authorList>
    </citation>
    <scope>NUCLEOTIDE SEQUENCE [LARGE SCALE GENOMIC DNA]</scope>
    <source>
        <strain evidence="3 4">NCTC11820</strain>
    </source>
</reference>
<dbReference type="Proteomes" id="UP000250245">
    <property type="component" value="Unassembled WGS sequence"/>
</dbReference>
<dbReference type="Pfam" id="PF14387">
    <property type="entry name" value="DUF4418"/>
    <property type="match status" value="1"/>
</dbReference>
<name>A0A2X3APC2_9ACTO</name>
<dbReference type="OMA" id="MPMACHY"/>
<feature type="transmembrane region" description="Helical" evidence="1">
    <location>
        <begin position="80"/>
        <end position="103"/>
    </location>
</feature>
<proteinExistence type="predicted"/>
<evidence type="ECO:0000313" key="4">
    <source>
        <dbReference type="Proteomes" id="UP000250245"/>
    </source>
</evidence>
<feature type="transmembrane region" description="Helical" evidence="1">
    <location>
        <begin position="143"/>
        <end position="165"/>
    </location>
</feature>
<sequence>MKDKIIGSLPTIVLGLLIAIAPRTFAPVCEFAAKHHSGMEHMSGMKDSGGMENMDHMEHMDHMGQAGKAMGEAHDHMACYWTAQASLGIGILLLVIGLIAFFVNAQIRTGLNISAALIYVLEILIVTVLIGVCKNEEMSCSLYAKPTLLALSCVGILAVAGAIFLDQKKRPVAQKAAA</sequence>
<dbReference type="AlphaFoldDB" id="A0A2X3APC2"/>
<dbReference type="RefSeq" id="WP_004007054.1">
    <property type="nucleotide sequence ID" value="NZ_CP068112.1"/>
</dbReference>
<evidence type="ECO:0000256" key="1">
    <source>
        <dbReference type="SAM" id="Phobius"/>
    </source>
</evidence>